<dbReference type="AlphaFoldDB" id="A0A7H8V3G4"/>
<accession>A0A7H8V3G4</accession>
<protein>
    <submittedName>
        <fullName evidence="1">DUF3013 family protein</fullName>
    </submittedName>
</protein>
<dbReference type="Gene3D" id="3.40.50.11250">
    <property type="entry name" value="Protein of unknown function DUF3013"/>
    <property type="match status" value="1"/>
</dbReference>
<name>A0A7H8V3G4_STRSA</name>
<evidence type="ECO:0000313" key="1">
    <source>
        <dbReference type="EMBL" id="QLB50869.1"/>
    </source>
</evidence>
<sequence>MAKYGFLEILDEEMGKSFPFDYEINWDKKNHVVEVAFLLEVQNPGGVETVDAEGNASAEDIYFEEAVLFYNPTKSRFEAEDYLAVLPYEPKKGLSQEFLAYFVDFLTQTAESGLDALMDFLADPEAAEFEIAWNAEAFENGRADLVETEFYPYPRY</sequence>
<dbReference type="EMBL" id="CP040798">
    <property type="protein sequence ID" value="QLB50869.1"/>
    <property type="molecule type" value="Genomic_DNA"/>
</dbReference>
<reference evidence="1 2" key="1">
    <citation type="submission" date="2019-06" db="EMBL/GenBank/DDBJ databases">
        <title>The organization of the Streptococcus sanguinis genomes.</title>
        <authorList>
            <person name="Wang H.Y."/>
            <person name="Chen Y.Y.M."/>
            <person name="Wu C.H."/>
        </authorList>
    </citation>
    <scope>NUCLEOTIDE SEQUENCE [LARGE SCALE GENOMIC DNA]</scope>
    <source>
        <strain evidence="1 2">CGMH058</strain>
    </source>
</reference>
<gene>
    <name evidence="1" type="ORF">FDP16_10535</name>
</gene>
<organism evidence="1 2">
    <name type="scientific">Streptococcus sanguinis</name>
    <dbReference type="NCBI Taxonomy" id="1305"/>
    <lineage>
        <taxon>Bacteria</taxon>
        <taxon>Bacillati</taxon>
        <taxon>Bacillota</taxon>
        <taxon>Bacilli</taxon>
        <taxon>Lactobacillales</taxon>
        <taxon>Streptococcaceae</taxon>
        <taxon>Streptococcus</taxon>
    </lineage>
</organism>
<proteinExistence type="predicted"/>
<dbReference type="InterPro" id="IPR021380">
    <property type="entry name" value="DUF3013"/>
</dbReference>
<dbReference type="Pfam" id="PF11217">
    <property type="entry name" value="DUF3013"/>
    <property type="match status" value="1"/>
</dbReference>
<dbReference type="Proteomes" id="UP000509535">
    <property type="component" value="Chromosome"/>
</dbReference>
<evidence type="ECO:0000313" key="2">
    <source>
        <dbReference type="Proteomes" id="UP000509535"/>
    </source>
</evidence>
<dbReference type="RefSeq" id="WP_176799551.1">
    <property type="nucleotide sequence ID" value="NZ_CP040798.1"/>
</dbReference>